<feature type="transmembrane region" description="Helical" evidence="3">
    <location>
        <begin position="580"/>
        <end position="601"/>
    </location>
</feature>
<name>A0A9P1GQ59_9DINO</name>
<organism evidence="5">
    <name type="scientific">Cladocopium goreaui</name>
    <dbReference type="NCBI Taxonomy" id="2562237"/>
    <lineage>
        <taxon>Eukaryota</taxon>
        <taxon>Sar</taxon>
        <taxon>Alveolata</taxon>
        <taxon>Dinophyceae</taxon>
        <taxon>Suessiales</taxon>
        <taxon>Symbiodiniaceae</taxon>
        <taxon>Cladocopium</taxon>
    </lineage>
</organism>
<protein>
    <submittedName>
        <fullName evidence="6">PDZ domain-containing protein</fullName>
    </submittedName>
</protein>
<keyword evidence="1" id="KW-0175">Coiled coil</keyword>
<accession>A0A9P1GQ59</accession>
<comment type="caution">
    <text evidence="5">The sequence shown here is derived from an EMBL/GenBank/DDBJ whole genome shotgun (WGS) entry which is preliminary data.</text>
</comment>
<evidence type="ECO:0000313" key="5">
    <source>
        <dbReference type="EMBL" id="CAI4018975.1"/>
    </source>
</evidence>
<evidence type="ECO:0000313" key="6">
    <source>
        <dbReference type="EMBL" id="CAL4806287.1"/>
    </source>
</evidence>
<dbReference type="InterPro" id="IPR001478">
    <property type="entry name" value="PDZ"/>
</dbReference>
<reference evidence="5" key="1">
    <citation type="submission" date="2022-10" db="EMBL/GenBank/DDBJ databases">
        <authorList>
            <person name="Chen Y."/>
            <person name="Dougan E. K."/>
            <person name="Chan C."/>
            <person name="Rhodes N."/>
            <person name="Thang M."/>
        </authorList>
    </citation>
    <scope>NUCLEOTIDE SEQUENCE</scope>
</reference>
<keyword evidence="7" id="KW-1185">Reference proteome</keyword>
<reference evidence="6 7" key="2">
    <citation type="submission" date="2024-05" db="EMBL/GenBank/DDBJ databases">
        <authorList>
            <person name="Chen Y."/>
            <person name="Shah S."/>
            <person name="Dougan E. K."/>
            <person name="Thang M."/>
            <person name="Chan C."/>
        </authorList>
    </citation>
    <scope>NUCLEOTIDE SEQUENCE [LARGE SCALE GENOMIC DNA]</scope>
</reference>
<keyword evidence="3" id="KW-1133">Transmembrane helix</keyword>
<feature type="coiled-coil region" evidence="1">
    <location>
        <begin position="382"/>
        <end position="427"/>
    </location>
</feature>
<sequence length="648" mass="71943">MVFSCFFYHGFLVGRNSHAMETWIKSKADQFAQAAHQQVNAVHQSASRLAEDVLQKVTHREDDDRRDLEFRDGPLGFTLEGNLVVAVQPNSQAERLGVAIGDRLVRVDGYEVPDVESGGFEEQRARALITKWLKDMPRPGVLTFELPEEFSDEGEPVEQDAPTSPEAQDEASATAKSTAVQVLQGELQRIQEERRKLSLELQESQEQRGALTAQLEQVKQKSDQQLRRSADLEEQLQVLRSQHKELKELHQALGSKEEASQAAAQASAARVETTQVAAQAAESRAAAAEQELSLLRQELKTALATLAETEAAATATRMQLEPLEKEMRGFGQAHEAELELLREDRGPLGTLKVCAKRVRRETYFSVTWQNRRAVPQEQQKRTEAHAQHVKELEQRLEVQQQQAAEELQRQQEELQRSKEALVEAQVTAEAAALEARAVRMEAASTHAEPNGDILDDQLLRVEEVAMPVAKANSGEVWTLVLGLQKRIDLLENRCASLQRPGGSWPSREREIESLEDSRALSALRLQSQESVMSTAPLRPSWELKLAAVAGPYVTAVVVTIHRLALGMLRGFLEKLLKSEAWLWVFYAHLLVLYAIAASSSLQTTADAGRGAVDSLNAQLASAGAGGPGYTLSFEVGTWMCIQKKQNIR</sequence>
<feature type="coiled-coil region" evidence="1">
    <location>
        <begin position="180"/>
        <end position="312"/>
    </location>
</feature>
<dbReference type="EMBL" id="CAMXCT030006724">
    <property type="protein sequence ID" value="CAL4806287.1"/>
    <property type="molecule type" value="Genomic_DNA"/>
</dbReference>
<evidence type="ECO:0000256" key="1">
    <source>
        <dbReference type="SAM" id="Coils"/>
    </source>
</evidence>
<dbReference type="PROSITE" id="PS50106">
    <property type="entry name" value="PDZ"/>
    <property type="match status" value="1"/>
</dbReference>
<gene>
    <name evidence="5" type="ORF">C1SCF055_LOCUS43504</name>
</gene>
<dbReference type="SUPFAM" id="SSF50156">
    <property type="entry name" value="PDZ domain-like"/>
    <property type="match status" value="1"/>
</dbReference>
<dbReference type="EMBL" id="CAMXCT020006724">
    <property type="protein sequence ID" value="CAL1172350.1"/>
    <property type="molecule type" value="Genomic_DNA"/>
</dbReference>
<keyword evidence="3" id="KW-0472">Membrane</keyword>
<dbReference type="Proteomes" id="UP001152797">
    <property type="component" value="Unassembled WGS sequence"/>
</dbReference>
<dbReference type="OrthoDB" id="433667at2759"/>
<evidence type="ECO:0000313" key="7">
    <source>
        <dbReference type="Proteomes" id="UP001152797"/>
    </source>
</evidence>
<proteinExistence type="predicted"/>
<evidence type="ECO:0000256" key="3">
    <source>
        <dbReference type="SAM" id="Phobius"/>
    </source>
</evidence>
<dbReference type="EMBL" id="CAMXCT010006724">
    <property type="protein sequence ID" value="CAI4018975.1"/>
    <property type="molecule type" value="Genomic_DNA"/>
</dbReference>
<dbReference type="AlphaFoldDB" id="A0A9P1GQ59"/>
<dbReference type="Gene3D" id="2.30.42.10">
    <property type="match status" value="1"/>
</dbReference>
<feature type="domain" description="PDZ" evidence="4">
    <location>
        <begin position="73"/>
        <end position="115"/>
    </location>
</feature>
<feature type="region of interest" description="Disordered" evidence="2">
    <location>
        <begin position="150"/>
        <end position="177"/>
    </location>
</feature>
<dbReference type="InterPro" id="IPR036034">
    <property type="entry name" value="PDZ_sf"/>
</dbReference>
<evidence type="ECO:0000259" key="4">
    <source>
        <dbReference type="PROSITE" id="PS50106"/>
    </source>
</evidence>
<keyword evidence="3" id="KW-0812">Transmembrane</keyword>
<evidence type="ECO:0000256" key="2">
    <source>
        <dbReference type="SAM" id="MobiDB-lite"/>
    </source>
</evidence>